<comment type="caution">
    <text evidence="2">The sequence shown here is derived from an EMBL/GenBank/DDBJ whole genome shotgun (WGS) entry which is preliminary data.</text>
</comment>
<dbReference type="Proteomes" id="UP000306147">
    <property type="component" value="Unassembled WGS sequence"/>
</dbReference>
<evidence type="ECO:0000256" key="1">
    <source>
        <dbReference type="SAM" id="SignalP"/>
    </source>
</evidence>
<keyword evidence="1" id="KW-0732">Signal</keyword>
<keyword evidence="3" id="KW-1185">Reference proteome</keyword>
<evidence type="ECO:0000313" key="3">
    <source>
        <dbReference type="Proteomes" id="UP000306147"/>
    </source>
</evidence>
<protein>
    <recommendedName>
        <fullName evidence="4">PBP domain-containing protein</fullName>
    </recommendedName>
</protein>
<dbReference type="EMBL" id="SRXT01000010">
    <property type="protein sequence ID" value="TGX48716.1"/>
    <property type="molecule type" value="Genomic_DNA"/>
</dbReference>
<dbReference type="RefSeq" id="WP_135965751.1">
    <property type="nucleotide sequence ID" value="NZ_SRXT01000010.1"/>
</dbReference>
<feature type="signal peptide" evidence="1">
    <location>
        <begin position="1"/>
        <end position="25"/>
    </location>
</feature>
<organism evidence="2 3">
    <name type="scientific">Sphingomonas gei</name>
    <dbReference type="NCBI Taxonomy" id="1395960"/>
    <lineage>
        <taxon>Bacteria</taxon>
        <taxon>Pseudomonadati</taxon>
        <taxon>Pseudomonadota</taxon>
        <taxon>Alphaproteobacteria</taxon>
        <taxon>Sphingomonadales</taxon>
        <taxon>Sphingomonadaceae</taxon>
        <taxon>Sphingomonas</taxon>
    </lineage>
</organism>
<evidence type="ECO:0008006" key="4">
    <source>
        <dbReference type="Google" id="ProtNLM"/>
    </source>
</evidence>
<dbReference type="Gene3D" id="3.40.190.10">
    <property type="entry name" value="Periplasmic binding protein-like II"/>
    <property type="match status" value="2"/>
</dbReference>
<reference evidence="2 3" key="1">
    <citation type="submission" date="2019-04" db="EMBL/GenBank/DDBJ databases">
        <title>Sphingomonas psychrotolerans sp. nov., isolated from soil in the Tianshan Mountains, Xinjiang, China.</title>
        <authorList>
            <person name="Luo Y."/>
            <person name="Sheng H."/>
        </authorList>
    </citation>
    <scope>NUCLEOTIDE SEQUENCE [LARGE SCALE GENOMIC DNA]</scope>
    <source>
        <strain evidence="2 3">ZFGT-11</strain>
    </source>
</reference>
<feature type="chain" id="PRO_5020437497" description="PBP domain-containing protein" evidence="1">
    <location>
        <begin position="26"/>
        <end position="655"/>
    </location>
</feature>
<dbReference type="OrthoDB" id="9801510at2"/>
<gene>
    <name evidence="2" type="ORF">E5A73_20640</name>
</gene>
<dbReference type="SUPFAM" id="SSF53850">
    <property type="entry name" value="Periplasmic binding protein-like II"/>
    <property type="match status" value="1"/>
</dbReference>
<dbReference type="PANTHER" id="PTHR42996:SF1">
    <property type="entry name" value="PHOSPHATE-BINDING PROTEIN PSTS"/>
    <property type="match status" value="1"/>
</dbReference>
<sequence>MKRFKNALFLATVASSALASSFAQAQTPASNDGETAVHGTGASSIQGVLVQELNCNGSYSNLGVIGTSSTAGTSSTVVEPTNLPSPSGTFNCATTDLNTGFLGRYIASGSGAGRSAFINPGTLTTFTNSPFAIGTANPNPFGTWNRVQFAFGDSSVTDGDLTTYTGGAALTNGGAPIMFPKYVLPVALAYSPTYGHNDTTGSDYTFNIGFAQNILGNAAGGLRMSQATYCGVFNGTILNFNNASFTTDNGGTSLMDADDAAEAPGRWASDGVPVRLVGRLDRSGTTDIFTRALAAQCGSGASNKYKLNAETLPYNRSESATTRPTFGTVRADTGLQTSSTQPEAGLGGATLVGSEYFSGTAIVRPTENAGKAATSFPTGANGSGRFLVADGSGRVASAIKFAPDYASPTASNVKLNGKVGYIGADFIDGSPSAPGGLKAAALKGGSSASWYMPSAANATLAFGTILPPQSASDGTLNDSVADTRQVRIPTYQGGTGVPGNAARTNPLAWYDVIYSDPSSTLANPTNGYPIAGSTQYFGYTCYKVDANGSNARSIVNFLNFNTDYIATLDGAGATRTGIFTRTAATFANAGLLARSNIGALPDAWKHAVRQTFLTKSSETSSVNGTLGGYNLYVDDANGFRGAGTANTTCTSRAGI</sequence>
<accession>A0A4S1X3C1</accession>
<name>A0A4S1X3C1_9SPHN</name>
<dbReference type="InterPro" id="IPR050962">
    <property type="entry name" value="Phosphate-bind_PstS"/>
</dbReference>
<dbReference type="AlphaFoldDB" id="A0A4S1X3C1"/>
<evidence type="ECO:0000313" key="2">
    <source>
        <dbReference type="EMBL" id="TGX48716.1"/>
    </source>
</evidence>
<proteinExistence type="predicted"/>
<dbReference type="PANTHER" id="PTHR42996">
    <property type="entry name" value="PHOSPHATE-BINDING PROTEIN PSTS"/>
    <property type="match status" value="1"/>
</dbReference>